<organism evidence="2 3">
    <name type="scientific">Aspergillus fumigatus</name>
    <name type="common">Neosartorya fumigata</name>
    <dbReference type="NCBI Taxonomy" id="746128"/>
    <lineage>
        <taxon>Eukaryota</taxon>
        <taxon>Fungi</taxon>
        <taxon>Dikarya</taxon>
        <taxon>Ascomycota</taxon>
        <taxon>Pezizomycotina</taxon>
        <taxon>Eurotiomycetes</taxon>
        <taxon>Eurotiomycetidae</taxon>
        <taxon>Eurotiales</taxon>
        <taxon>Aspergillaceae</taxon>
        <taxon>Aspergillus</taxon>
        <taxon>Aspergillus subgen. Fumigati</taxon>
    </lineage>
</organism>
<gene>
    <name evidence="2" type="ORF">KXV57_006593</name>
</gene>
<reference evidence="2" key="1">
    <citation type="submission" date="2021-08" db="EMBL/GenBank/DDBJ databases">
        <title>Global Aspergillus fumigatus from environmental and clinical sources.</title>
        <authorList>
            <person name="Barber A."/>
            <person name="Sae-Ong T."/>
        </authorList>
    </citation>
    <scope>NUCLEOTIDE SEQUENCE</scope>
    <source>
        <strain evidence="2">NRZ-2016-071</strain>
    </source>
</reference>
<dbReference type="Proteomes" id="UP000813423">
    <property type="component" value="Unassembled WGS sequence"/>
</dbReference>
<evidence type="ECO:0000313" key="2">
    <source>
        <dbReference type="EMBL" id="KAH1904036.1"/>
    </source>
</evidence>
<dbReference type="InterPro" id="IPR051678">
    <property type="entry name" value="AGP_Transferase"/>
</dbReference>
<evidence type="ECO:0000313" key="3">
    <source>
        <dbReference type="Proteomes" id="UP000813423"/>
    </source>
</evidence>
<dbReference type="InterPro" id="IPR011009">
    <property type="entry name" value="Kinase-like_dom_sf"/>
</dbReference>
<sequence length="317" mass="37513">MSNNKGCIRLTPSMIPKYLNFDDRDSSFFRKWDELPSPKDVQAQAEAQRLVGFNPNPRRDYQSAVPSFVKPQPAVFADMGLLVNWGRTERISEAQTIFALRRVLYDLVPVPELYGWRIDGDLKYIYMEYIRGQTLEQAWDDLEPDDKVSISRELRTIWANLRRFEQDPSDPFVGNIARAPFYDRALGLDCISAEGPFTTVKEFHDWFTFLCRRWMPDPYSVRIEPYRYELPDDCAIKFTHGDLHRSNIVIRSCRPYRILAIFDWEQSGWFPAYWEARKAQYTAWMTEEWTTTYLPMILDMYTDTVEPWGYYTMSIGR</sequence>
<name>A0A8H4MKX8_ASPFM</name>
<protein>
    <recommendedName>
        <fullName evidence="1">Aminoglycoside phosphotransferase domain-containing protein</fullName>
    </recommendedName>
</protein>
<dbReference type="PANTHER" id="PTHR21310:SF54">
    <property type="entry name" value="AMINOGLYCOSIDE PHOSPHOTRANSFERASE DOMAIN-CONTAINING PROTEIN"/>
    <property type="match status" value="1"/>
</dbReference>
<dbReference type="InterPro" id="IPR002575">
    <property type="entry name" value="Aminoglycoside_PTrfase"/>
</dbReference>
<feature type="domain" description="Aminoglycoside phosphotransferase" evidence="1">
    <location>
        <begin position="94"/>
        <end position="302"/>
    </location>
</feature>
<dbReference type="EMBL" id="JAIBSC010000049">
    <property type="protein sequence ID" value="KAH1904036.1"/>
    <property type="molecule type" value="Genomic_DNA"/>
</dbReference>
<dbReference type="SUPFAM" id="SSF56112">
    <property type="entry name" value="Protein kinase-like (PK-like)"/>
    <property type="match status" value="1"/>
</dbReference>
<accession>A0A8H4MKX8</accession>
<comment type="caution">
    <text evidence="2">The sequence shown here is derived from an EMBL/GenBank/DDBJ whole genome shotgun (WGS) entry which is preliminary data.</text>
</comment>
<dbReference type="Pfam" id="PF01636">
    <property type="entry name" value="APH"/>
    <property type="match status" value="1"/>
</dbReference>
<evidence type="ECO:0000259" key="1">
    <source>
        <dbReference type="Pfam" id="PF01636"/>
    </source>
</evidence>
<dbReference type="Gene3D" id="3.90.1200.10">
    <property type="match status" value="1"/>
</dbReference>
<dbReference type="PANTHER" id="PTHR21310">
    <property type="entry name" value="AMINOGLYCOSIDE PHOSPHOTRANSFERASE-RELATED-RELATED"/>
    <property type="match status" value="1"/>
</dbReference>
<proteinExistence type="predicted"/>
<dbReference type="AlphaFoldDB" id="A0A8H4MKX8"/>